<reference evidence="2 3" key="1">
    <citation type="submission" date="2017-11" db="EMBL/GenBank/DDBJ databases">
        <title>Streptomyces carmine sp. nov., a novel actinomycete isolated from Sophora alopecuroides in Xinjiang, China.</title>
        <authorList>
            <person name="Wang Y."/>
            <person name="Luo X."/>
            <person name="Wan C."/>
            <person name="Zhang L."/>
        </authorList>
    </citation>
    <scope>NUCLEOTIDE SEQUENCE [LARGE SCALE GENOMIC DNA]</scope>
    <source>
        <strain evidence="2 3">TRM SA0054</strain>
    </source>
</reference>
<feature type="domain" description="DUF397" evidence="1">
    <location>
        <begin position="16"/>
        <end position="68"/>
    </location>
</feature>
<keyword evidence="3" id="KW-1185">Reference proteome</keyword>
<protein>
    <submittedName>
        <fullName evidence="2">DUF397 domain-containing protein</fullName>
    </submittedName>
</protein>
<evidence type="ECO:0000313" key="3">
    <source>
        <dbReference type="Proteomes" id="UP000230407"/>
    </source>
</evidence>
<dbReference type="Proteomes" id="UP000230407">
    <property type="component" value="Unassembled WGS sequence"/>
</dbReference>
<gene>
    <name evidence="2" type="ORF">CUT44_13735</name>
</gene>
<organism evidence="2 3">
    <name type="scientific">Streptomyces carminius</name>
    <dbReference type="NCBI Taxonomy" id="2665496"/>
    <lineage>
        <taxon>Bacteria</taxon>
        <taxon>Bacillati</taxon>
        <taxon>Actinomycetota</taxon>
        <taxon>Actinomycetes</taxon>
        <taxon>Kitasatosporales</taxon>
        <taxon>Streptomycetaceae</taxon>
        <taxon>Streptomyces</taxon>
    </lineage>
</organism>
<evidence type="ECO:0000259" key="1">
    <source>
        <dbReference type="Pfam" id="PF04149"/>
    </source>
</evidence>
<name>A0A2M8LZ22_9ACTN</name>
<comment type="caution">
    <text evidence="2">The sequence shown here is derived from an EMBL/GenBank/DDBJ whole genome shotgun (WGS) entry which is preliminary data.</text>
</comment>
<sequence>MRDGNGMAADALEGVTWVKASASDSYANCVEIARLEDGQVAFRNSRFPDGPALVFTCSEVDAFLDGARKGEFDRMVVQN</sequence>
<dbReference type="RefSeq" id="WP_100202251.1">
    <property type="nucleotide sequence ID" value="NZ_PGGW01000046.1"/>
</dbReference>
<dbReference type="Pfam" id="PF04149">
    <property type="entry name" value="DUF397"/>
    <property type="match status" value="1"/>
</dbReference>
<dbReference type="InterPro" id="IPR007278">
    <property type="entry name" value="DUF397"/>
</dbReference>
<accession>A0A2M8LZ22</accession>
<proteinExistence type="predicted"/>
<dbReference type="AlphaFoldDB" id="A0A2M8LZ22"/>
<dbReference type="EMBL" id="PGGW01000046">
    <property type="protein sequence ID" value="PJE97226.1"/>
    <property type="molecule type" value="Genomic_DNA"/>
</dbReference>
<evidence type="ECO:0000313" key="2">
    <source>
        <dbReference type="EMBL" id="PJE97226.1"/>
    </source>
</evidence>